<accession>A0A9D9DIA9</accession>
<comment type="caution">
    <text evidence="11">The sequence shown here is derived from an EMBL/GenBank/DDBJ whole genome shotgun (WGS) entry which is preliminary data.</text>
</comment>
<comment type="subunit">
    <text evidence="9">Homohexamer.</text>
</comment>
<dbReference type="Gene3D" id="3.40.50.620">
    <property type="entry name" value="HUPs"/>
    <property type="match status" value="1"/>
</dbReference>
<dbReference type="CDD" id="cd02163">
    <property type="entry name" value="PPAT"/>
    <property type="match status" value="1"/>
</dbReference>
<sequence>MKKAVYPGSFDPITNGHLDILTRAAKVFDHVILLLAVNPAKTSAFTVQERLFMMREATKDMPMVEVDFTSGLTVEYARAHGASHIIRGLRAVTDFEYEFQFAAANSFVDPSIDMVFFMAGQKTGFISSSTINELWKNGADIAPLVPPAVLSCYKAKSR</sequence>
<dbReference type="NCBIfam" id="TIGR01510">
    <property type="entry name" value="coaD_prev_kdtB"/>
    <property type="match status" value="1"/>
</dbReference>
<dbReference type="GO" id="GO:0005524">
    <property type="term" value="F:ATP binding"/>
    <property type="evidence" value="ECO:0007669"/>
    <property type="project" value="UniProtKB-KW"/>
</dbReference>
<comment type="similarity">
    <text evidence="9">Belongs to the bacterial CoaD family.</text>
</comment>
<dbReference type="GO" id="GO:0005737">
    <property type="term" value="C:cytoplasm"/>
    <property type="evidence" value="ECO:0007669"/>
    <property type="project" value="UniProtKB-SubCell"/>
</dbReference>
<evidence type="ECO:0000259" key="10">
    <source>
        <dbReference type="Pfam" id="PF01467"/>
    </source>
</evidence>
<dbReference type="Proteomes" id="UP000823634">
    <property type="component" value="Unassembled WGS sequence"/>
</dbReference>
<dbReference type="HAMAP" id="MF_00151">
    <property type="entry name" value="PPAT_bact"/>
    <property type="match status" value="1"/>
</dbReference>
<evidence type="ECO:0000256" key="1">
    <source>
        <dbReference type="ARBA" id="ARBA00022490"/>
    </source>
</evidence>
<name>A0A9D9DIA9_9FIRM</name>
<protein>
    <recommendedName>
        <fullName evidence="9">Phosphopantetheine adenylyltransferase</fullName>
        <ecNumber evidence="9">2.7.7.3</ecNumber>
    </recommendedName>
    <alternativeName>
        <fullName evidence="9">Dephospho-CoA pyrophosphorylase</fullName>
    </alternativeName>
    <alternativeName>
        <fullName evidence="9">Pantetheine-phosphate adenylyltransferase</fullName>
        <shortName evidence="9">PPAT</shortName>
    </alternativeName>
</protein>
<keyword evidence="4 9" id="KW-0547">Nucleotide-binding</keyword>
<evidence type="ECO:0000256" key="4">
    <source>
        <dbReference type="ARBA" id="ARBA00022741"/>
    </source>
</evidence>
<keyword evidence="6 9" id="KW-0460">Magnesium</keyword>
<proteinExistence type="inferred from homology"/>
<keyword evidence="3 9" id="KW-0548">Nucleotidyltransferase</keyword>
<feature type="binding site" evidence="9">
    <location>
        <position position="41"/>
    </location>
    <ligand>
        <name>substrate</name>
    </ligand>
</feature>
<evidence type="ECO:0000256" key="8">
    <source>
        <dbReference type="ARBA" id="ARBA00029346"/>
    </source>
</evidence>
<dbReference type="NCBIfam" id="TIGR00125">
    <property type="entry name" value="cyt_tran_rel"/>
    <property type="match status" value="1"/>
</dbReference>
<gene>
    <name evidence="9 11" type="primary">coaD</name>
    <name evidence="11" type="ORF">IAC61_05240</name>
</gene>
<dbReference type="Pfam" id="PF01467">
    <property type="entry name" value="CTP_transf_like"/>
    <property type="match status" value="1"/>
</dbReference>
<keyword evidence="2 9" id="KW-0808">Transferase</keyword>
<feature type="binding site" evidence="9">
    <location>
        <position position="98"/>
    </location>
    <ligand>
        <name>ATP</name>
        <dbReference type="ChEBI" id="CHEBI:30616"/>
    </ligand>
</feature>
<reference evidence="11" key="2">
    <citation type="journal article" date="2021" name="PeerJ">
        <title>Extensive microbial diversity within the chicken gut microbiome revealed by metagenomics and culture.</title>
        <authorList>
            <person name="Gilroy R."/>
            <person name="Ravi A."/>
            <person name="Getino M."/>
            <person name="Pursley I."/>
            <person name="Horton D.L."/>
            <person name="Alikhan N.F."/>
            <person name="Baker D."/>
            <person name="Gharbi K."/>
            <person name="Hall N."/>
            <person name="Watson M."/>
            <person name="Adriaenssens E.M."/>
            <person name="Foster-Nyarko E."/>
            <person name="Jarju S."/>
            <person name="Secka A."/>
            <person name="Antonio M."/>
            <person name="Oren A."/>
            <person name="Chaudhuri R.R."/>
            <person name="La Ragione R."/>
            <person name="Hildebrand F."/>
            <person name="Pallen M.J."/>
        </authorList>
    </citation>
    <scope>NUCLEOTIDE SEQUENCE</scope>
    <source>
        <strain evidence="11">17113</strain>
    </source>
</reference>
<feature type="binding site" evidence="9">
    <location>
        <position position="87"/>
    </location>
    <ligand>
        <name>substrate</name>
    </ligand>
</feature>
<comment type="catalytic activity">
    <reaction evidence="8 9">
        <text>(R)-4'-phosphopantetheine + ATP + H(+) = 3'-dephospho-CoA + diphosphate</text>
        <dbReference type="Rhea" id="RHEA:19801"/>
        <dbReference type="ChEBI" id="CHEBI:15378"/>
        <dbReference type="ChEBI" id="CHEBI:30616"/>
        <dbReference type="ChEBI" id="CHEBI:33019"/>
        <dbReference type="ChEBI" id="CHEBI:57328"/>
        <dbReference type="ChEBI" id="CHEBI:61723"/>
        <dbReference type="EC" id="2.7.7.3"/>
    </reaction>
</comment>
<feature type="binding site" evidence="9">
    <location>
        <position position="73"/>
    </location>
    <ligand>
        <name>substrate</name>
    </ligand>
</feature>
<feature type="domain" description="Cytidyltransferase-like" evidence="10">
    <location>
        <begin position="5"/>
        <end position="132"/>
    </location>
</feature>
<feature type="binding site" evidence="9">
    <location>
        <begin position="88"/>
        <end position="90"/>
    </location>
    <ligand>
        <name>ATP</name>
        <dbReference type="ChEBI" id="CHEBI:30616"/>
    </ligand>
</feature>
<dbReference type="EMBL" id="JADINA010000033">
    <property type="protein sequence ID" value="MBO8426700.1"/>
    <property type="molecule type" value="Genomic_DNA"/>
</dbReference>
<dbReference type="SUPFAM" id="SSF52374">
    <property type="entry name" value="Nucleotidylyl transferase"/>
    <property type="match status" value="1"/>
</dbReference>
<evidence type="ECO:0000313" key="11">
    <source>
        <dbReference type="EMBL" id="MBO8426700.1"/>
    </source>
</evidence>
<evidence type="ECO:0000313" key="12">
    <source>
        <dbReference type="Proteomes" id="UP000823634"/>
    </source>
</evidence>
<dbReference type="AlphaFoldDB" id="A0A9D9DIA9"/>
<reference evidence="11" key="1">
    <citation type="submission" date="2020-10" db="EMBL/GenBank/DDBJ databases">
        <authorList>
            <person name="Gilroy R."/>
        </authorList>
    </citation>
    <scope>NUCLEOTIDE SEQUENCE</scope>
    <source>
        <strain evidence="11">17113</strain>
    </source>
</reference>
<dbReference type="InterPro" id="IPR004821">
    <property type="entry name" value="Cyt_trans-like"/>
</dbReference>
<dbReference type="PANTHER" id="PTHR21342:SF1">
    <property type="entry name" value="PHOSPHOPANTETHEINE ADENYLYLTRANSFERASE"/>
    <property type="match status" value="1"/>
</dbReference>
<evidence type="ECO:0000256" key="2">
    <source>
        <dbReference type="ARBA" id="ARBA00022679"/>
    </source>
</evidence>
<comment type="subcellular location">
    <subcellularLocation>
        <location evidence="9">Cytoplasm</location>
    </subcellularLocation>
</comment>
<keyword evidence="7 9" id="KW-0173">Coenzyme A biosynthesis</keyword>
<evidence type="ECO:0000256" key="6">
    <source>
        <dbReference type="ARBA" id="ARBA00022842"/>
    </source>
</evidence>
<evidence type="ECO:0000256" key="5">
    <source>
        <dbReference type="ARBA" id="ARBA00022840"/>
    </source>
</evidence>
<keyword evidence="5 9" id="KW-0067">ATP-binding</keyword>
<comment type="function">
    <text evidence="9">Reversibly transfers an adenylyl group from ATP to 4'-phosphopantetheine, yielding dephospho-CoA (dPCoA) and pyrophosphate.</text>
</comment>
<feature type="binding site" evidence="9">
    <location>
        <position position="17"/>
    </location>
    <ligand>
        <name>ATP</name>
        <dbReference type="ChEBI" id="CHEBI:30616"/>
    </ligand>
</feature>
<feature type="binding site" evidence="9">
    <location>
        <begin position="9"/>
        <end position="10"/>
    </location>
    <ligand>
        <name>ATP</name>
        <dbReference type="ChEBI" id="CHEBI:30616"/>
    </ligand>
</feature>
<dbReference type="EC" id="2.7.7.3" evidence="9"/>
<dbReference type="GO" id="GO:0004595">
    <property type="term" value="F:pantetheine-phosphate adenylyltransferase activity"/>
    <property type="evidence" value="ECO:0007669"/>
    <property type="project" value="UniProtKB-UniRule"/>
</dbReference>
<evidence type="ECO:0000256" key="9">
    <source>
        <dbReference type="HAMAP-Rule" id="MF_00151"/>
    </source>
</evidence>
<feature type="binding site" evidence="9">
    <location>
        <begin position="123"/>
        <end position="129"/>
    </location>
    <ligand>
        <name>ATP</name>
        <dbReference type="ChEBI" id="CHEBI:30616"/>
    </ligand>
</feature>
<dbReference type="InterPro" id="IPR001980">
    <property type="entry name" value="PPAT"/>
</dbReference>
<feature type="site" description="Transition state stabilizer" evidence="9">
    <location>
        <position position="17"/>
    </location>
</feature>
<evidence type="ECO:0000256" key="7">
    <source>
        <dbReference type="ARBA" id="ARBA00022993"/>
    </source>
</evidence>
<comment type="cofactor">
    <cofactor evidence="9">
        <name>Mg(2+)</name>
        <dbReference type="ChEBI" id="CHEBI:18420"/>
    </cofactor>
</comment>
<organism evidence="11 12">
    <name type="scientific">Candidatus Alloenteromonas pullistercoris</name>
    <dbReference type="NCBI Taxonomy" id="2840785"/>
    <lineage>
        <taxon>Bacteria</taxon>
        <taxon>Bacillati</taxon>
        <taxon>Bacillota</taxon>
        <taxon>Bacillota incertae sedis</taxon>
        <taxon>Candidatus Alloenteromonas</taxon>
    </lineage>
</organism>
<dbReference type="InterPro" id="IPR014729">
    <property type="entry name" value="Rossmann-like_a/b/a_fold"/>
</dbReference>
<evidence type="ECO:0000256" key="3">
    <source>
        <dbReference type="ARBA" id="ARBA00022695"/>
    </source>
</evidence>
<dbReference type="PRINTS" id="PR01020">
    <property type="entry name" value="LPSBIOSNTHSS"/>
</dbReference>
<feature type="binding site" evidence="9">
    <location>
        <position position="9"/>
    </location>
    <ligand>
        <name>substrate</name>
    </ligand>
</feature>
<dbReference type="GO" id="GO:0015937">
    <property type="term" value="P:coenzyme A biosynthetic process"/>
    <property type="evidence" value="ECO:0007669"/>
    <property type="project" value="UniProtKB-UniRule"/>
</dbReference>
<keyword evidence="1 9" id="KW-0963">Cytoplasm</keyword>
<comment type="pathway">
    <text evidence="9">Cofactor biosynthesis; coenzyme A biosynthesis; CoA from (R)-pantothenate: step 4/5.</text>
</comment>
<dbReference type="PANTHER" id="PTHR21342">
    <property type="entry name" value="PHOSPHOPANTETHEINE ADENYLYLTRANSFERASE"/>
    <property type="match status" value="1"/>
</dbReference>